<name>A0L5G2_MAGMM</name>
<sequence>MPNAPAGVGSRLGLGGCRCFYPNARLPLHGFYPSARLPLHGFYPNARLPLHGFYPSHHVPNRPPRWRVTSLPLAPYRAPTKSRLS</sequence>
<reference evidence="1 2" key="2">
    <citation type="journal article" date="2012" name="Int. J. Syst. Evol. Microbiol.">
        <title>Magnetococcus marinus gen. nov., sp. nov., a marine, magnetotactic bacterium that represents a novel lineage (Magnetococcaceae fam. nov.; Magnetococcales ord. nov.) at the base of the Alphaproteobacteria.</title>
        <authorList>
            <person name="Bazylinski D.A."/>
            <person name="Williams T.J."/>
            <person name="Lefevre C.T."/>
            <person name="Berg R.J."/>
            <person name="Zhang C.L."/>
            <person name="Bowser S.S."/>
            <person name="Dean A.J."/>
            <person name="Beveridge T.J."/>
        </authorList>
    </citation>
    <scope>NUCLEOTIDE SEQUENCE [LARGE SCALE GENOMIC DNA]</scope>
    <source>
        <strain evidence="2">ATCC BAA-1437 / JCM 17883 / MC-1</strain>
    </source>
</reference>
<dbReference type="HOGENOM" id="CLU_2508777_0_0_5"/>
<evidence type="ECO:0000313" key="2">
    <source>
        <dbReference type="Proteomes" id="UP000002586"/>
    </source>
</evidence>
<protein>
    <submittedName>
        <fullName evidence="1">Uncharacterized protein</fullName>
    </submittedName>
</protein>
<dbReference type="Proteomes" id="UP000002586">
    <property type="component" value="Chromosome"/>
</dbReference>
<proteinExistence type="predicted"/>
<evidence type="ECO:0000313" key="1">
    <source>
        <dbReference type="EMBL" id="ABK43205.1"/>
    </source>
</evidence>
<accession>A0L5G2</accession>
<gene>
    <name evidence="1" type="ordered locus">Mmc1_0684</name>
</gene>
<reference evidence="2" key="1">
    <citation type="journal article" date="2009" name="Appl. Environ. Microbiol.">
        <title>Complete genome sequence of the chemolithoautotrophic marine magnetotactic coccus strain MC-1.</title>
        <authorList>
            <person name="Schubbe S."/>
            <person name="Williams T.J."/>
            <person name="Xie G."/>
            <person name="Kiss H.E."/>
            <person name="Brettin T.S."/>
            <person name="Martinez D."/>
            <person name="Ross C.A."/>
            <person name="Schuler D."/>
            <person name="Cox B.L."/>
            <person name="Nealson K.H."/>
            <person name="Bazylinski D.A."/>
        </authorList>
    </citation>
    <scope>NUCLEOTIDE SEQUENCE [LARGE SCALE GENOMIC DNA]</scope>
    <source>
        <strain evidence="2">ATCC BAA-1437 / JCM 17883 / MC-1</strain>
    </source>
</reference>
<organism evidence="1 2">
    <name type="scientific">Magnetococcus marinus (strain ATCC BAA-1437 / JCM 17883 / MC-1)</name>
    <dbReference type="NCBI Taxonomy" id="156889"/>
    <lineage>
        <taxon>Bacteria</taxon>
        <taxon>Pseudomonadati</taxon>
        <taxon>Pseudomonadota</taxon>
        <taxon>Magnetococcia</taxon>
        <taxon>Magnetococcales</taxon>
        <taxon>Magnetococcaceae</taxon>
        <taxon>Magnetococcus</taxon>
    </lineage>
</organism>
<keyword evidence="2" id="KW-1185">Reference proteome</keyword>
<dbReference type="AlphaFoldDB" id="A0L5G2"/>
<dbReference type="EMBL" id="CP000471">
    <property type="protein sequence ID" value="ABK43205.1"/>
    <property type="molecule type" value="Genomic_DNA"/>
</dbReference>
<dbReference type="KEGG" id="mgm:Mmc1_0684"/>